<name>A0A1M5QQ32_9GAMM</name>
<dbReference type="GO" id="GO:0004180">
    <property type="term" value="F:carboxypeptidase activity"/>
    <property type="evidence" value="ECO:0007669"/>
    <property type="project" value="UniProtKB-KW"/>
</dbReference>
<dbReference type="AlphaFoldDB" id="A0A1M5QQ32"/>
<organism evidence="8 9">
    <name type="scientific">Hydrocarboniphaga daqingensis</name>
    <dbReference type="NCBI Taxonomy" id="490188"/>
    <lineage>
        <taxon>Bacteria</taxon>
        <taxon>Pseudomonadati</taxon>
        <taxon>Pseudomonadota</taxon>
        <taxon>Gammaproteobacteria</taxon>
        <taxon>Nevskiales</taxon>
        <taxon>Nevskiaceae</taxon>
        <taxon>Hydrocarboniphaga</taxon>
    </lineage>
</organism>
<dbReference type="Gene3D" id="3.50.30.30">
    <property type="match status" value="1"/>
</dbReference>
<dbReference type="EMBL" id="FQWZ01000006">
    <property type="protein sequence ID" value="SHH16222.1"/>
    <property type="molecule type" value="Genomic_DNA"/>
</dbReference>
<evidence type="ECO:0000256" key="4">
    <source>
        <dbReference type="ARBA" id="ARBA00022729"/>
    </source>
</evidence>
<dbReference type="InterPro" id="IPR046450">
    <property type="entry name" value="PA_dom_sf"/>
</dbReference>
<evidence type="ECO:0000256" key="2">
    <source>
        <dbReference type="ARBA" id="ARBA00022670"/>
    </source>
</evidence>
<dbReference type="CDD" id="cd04821">
    <property type="entry name" value="PA_M28_1_2"/>
    <property type="match status" value="1"/>
</dbReference>
<keyword evidence="3" id="KW-0479">Metal-binding</keyword>
<dbReference type="GO" id="GO:0008235">
    <property type="term" value="F:metalloexopeptidase activity"/>
    <property type="evidence" value="ECO:0007669"/>
    <property type="project" value="InterPro"/>
</dbReference>
<protein>
    <submittedName>
        <fullName evidence="8">Zn-dependent amino-or carboxypeptidase, M28 family</fullName>
    </submittedName>
</protein>
<dbReference type="STRING" id="490188.SAMN04488068_2762"/>
<evidence type="ECO:0000313" key="8">
    <source>
        <dbReference type="EMBL" id="SHH16222.1"/>
    </source>
</evidence>
<dbReference type="GO" id="GO:0004177">
    <property type="term" value="F:aminopeptidase activity"/>
    <property type="evidence" value="ECO:0007669"/>
    <property type="project" value="UniProtKB-KW"/>
</dbReference>
<evidence type="ECO:0000256" key="6">
    <source>
        <dbReference type="ARBA" id="ARBA00022833"/>
    </source>
</evidence>
<gene>
    <name evidence="8" type="ORF">SAMN04488068_2762</name>
</gene>
<evidence type="ECO:0000313" key="9">
    <source>
        <dbReference type="Proteomes" id="UP000199758"/>
    </source>
</evidence>
<keyword evidence="2" id="KW-0645">Protease</keyword>
<dbReference type="GO" id="GO:0046872">
    <property type="term" value="F:metal ion binding"/>
    <property type="evidence" value="ECO:0007669"/>
    <property type="project" value="UniProtKB-KW"/>
</dbReference>
<sequence length="580" mass="62544">MRPARLRGSDSRRTAALIGLLLAVSGCGTRPATDAAAGRASAPDAAALARAAQAIQAGPLLGHVQVLASDAFEGRLPGTPGEDKTVAYLTEQFRKLGLAPGNPDGRYVQDVPLVGIDGKAQMRLSVNGKPIATAPRTDFVAATTRFVPQVVVNDADLVFVGYGVKAPEYGWDDYKGVDVRGKTIVMLINDPAIPDPNNPSQLDETMFKGRAMTYYGRWTYKYEIASELGAAAAIIVHETEPAAYPWGVVQNSWSGEQFSLAAADRNMSRVAVQSWITLDKARELFKASGQDFDTLKAAALRRDFKPVPLSGAKVGYTIDNTVRTVQSHNVIARLPGSDPALQDQAIIYTAHWDHLGRDTSLTGDQIYNGASDNATGTAGLLALAQAYKALPSPPRRSVLFLAVTAEEQGLLGSKFYAENPLYPLVKTVATFNMDVLGSWGATRDTQIVGAGQNTLEDDYARIVQAHGRVVINDAEPQKGSYFRSDQFNFAKQGVPSLYTKAGVDVIGKPAGYGESKRSAYTADDYHKLSDEVKPDWDLSGAVDDLRLLFETGVMVADRDTLPTWKPGSEFKARRDAMLAR</sequence>
<dbReference type="Pfam" id="PF04389">
    <property type="entry name" value="Peptidase_M28"/>
    <property type="match status" value="1"/>
</dbReference>
<keyword evidence="1" id="KW-0031">Aminopeptidase</keyword>
<reference evidence="8 9" key="1">
    <citation type="submission" date="2016-11" db="EMBL/GenBank/DDBJ databases">
        <authorList>
            <person name="Jaros S."/>
            <person name="Januszkiewicz K."/>
            <person name="Wedrychowicz H."/>
        </authorList>
    </citation>
    <scope>NUCLEOTIDE SEQUENCE [LARGE SCALE GENOMIC DNA]</scope>
    <source>
        <strain evidence="8 9">CGMCC 1.7049</strain>
    </source>
</reference>
<evidence type="ECO:0000256" key="5">
    <source>
        <dbReference type="ARBA" id="ARBA00022801"/>
    </source>
</evidence>
<accession>A0A1M5QQ32</accession>
<feature type="domain" description="Peptidase M28" evidence="7">
    <location>
        <begin position="329"/>
        <end position="545"/>
    </location>
</feature>
<evidence type="ECO:0000259" key="7">
    <source>
        <dbReference type="Pfam" id="PF04389"/>
    </source>
</evidence>
<proteinExistence type="predicted"/>
<dbReference type="PANTHER" id="PTHR12147">
    <property type="entry name" value="METALLOPEPTIDASE M28 FAMILY MEMBER"/>
    <property type="match status" value="1"/>
</dbReference>
<dbReference type="RefSeq" id="WP_084083427.1">
    <property type="nucleotide sequence ID" value="NZ_FQWZ01000006.1"/>
</dbReference>
<dbReference type="GO" id="GO:0006508">
    <property type="term" value="P:proteolysis"/>
    <property type="evidence" value="ECO:0007669"/>
    <property type="project" value="UniProtKB-KW"/>
</dbReference>
<evidence type="ECO:0000256" key="1">
    <source>
        <dbReference type="ARBA" id="ARBA00022438"/>
    </source>
</evidence>
<keyword evidence="8" id="KW-0121">Carboxypeptidase</keyword>
<dbReference type="PROSITE" id="PS51257">
    <property type="entry name" value="PROKAR_LIPOPROTEIN"/>
    <property type="match status" value="1"/>
</dbReference>
<dbReference type="SUPFAM" id="SSF53187">
    <property type="entry name" value="Zn-dependent exopeptidases"/>
    <property type="match status" value="1"/>
</dbReference>
<dbReference type="Proteomes" id="UP000199758">
    <property type="component" value="Unassembled WGS sequence"/>
</dbReference>
<dbReference type="SUPFAM" id="SSF52025">
    <property type="entry name" value="PA domain"/>
    <property type="match status" value="1"/>
</dbReference>
<dbReference type="InterPro" id="IPR045175">
    <property type="entry name" value="M28_fam"/>
</dbReference>
<dbReference type="Gene3D" id="3.40.630.10">
    <property type="entry name" value="Zn peptidases"/>
    <property type="match status" value="1"/>
</dbReference>
<keyword evidence="9" id="KW-1185">Reference proteome</keyword>
<keyword evidence="4" id="KW-0732">Signal</keyword>
<evidence type="ECO:0000256" key="3">
    <source>
        <dbReference type="ARBA" id="ARBA00022723"/>
    </source>
</evidence>
<keyword evidence="5" id="KW-0378">Hydrolase</keyword>
<dbReference type="InterPro" id="IPR007484">
    <property type="entry name" value="Peptidase_M28"/>
</dbReference>
<keyword evidence="6" id="KW-0862">Zinc</keyword>
<dbReference type="OrthoDB" id="9778250at2"/>
<dbReference type="PANTHER" id="PTHR12147:SF56">
    <property type="entry name" value="AMINOPEPTIDASE YDR415C-RELATED"/>
    <property type="match status" value="1"/>
</dbReference>